<organism evidence="2 3">
    <name type="scientific">Petrolisthes cinctipes</name>
    <name type="common">Flat porcelain crab</name>
    <dbReference type="NCBI Taxonomy" id="88211"/>
    <lineage>
        <taxon>Eukaryota</taxon>
        <taxon>Metazoa</taxon>
        <taxon>Ecdysozoa</taxon>
        <taxon>Arthropoda</taxon>
        <taxon>Crustacea</taxon>
        <taxon>Multicrustacea</taxon>
        <taxon>Malacostraca</taxon>
        <taxon>Eumalacostraca</taxon>
        <taxon>Eucarida</taxon>
        <taxon>Decapoda</taxon>
        <taxon>Pleocyemata</taxon>
        <taxon>Anomura</taxon>
        <taxon>Galatheoidea</taxon>
        <taxon>Porcellanidae</taxon>
        <taxon>Petrolisthes</taxon>
    </lineage>
</organism>
<protein>
    <submittedName>
        <fullName evidence="2">Uncharacterized protein</fullName>
    </submittedName>
</protein>
<proteinExistence type="predicted"/>
<comment type="caution">
    <text evidence="2">The sequence shown here is derived from an EMBL/GenBank/DDBJ whole genome shotgun (WGS) entry which is preliminary data.</text>
</comment>
<dbReference type="EMBL" id="JAWQEG010003548">
    <property type="protein sequence ID" value="KAK3865620.1"/>
    <property type="molecule type" value="Genomic_DNA"/>
</dbReference>
<dbReference type="Proteomes" id="UP001286313">
    <property type="component" value="Unassembled WGS sequence"/>
</dbReference>
<reference evidence="2" key="1">
    <citation type="submission" date="2023-10" db="EMBL/GenBank/DDBJ databases">
        <title>Genome assemblies of two species of porcelain crab, Petrolisthes cinctipes and Petrolisthes manimaculis (Anomura: Porcellanidae).</title>
        <authorList>
            <person name="Angst P."/>
        </authorList>
    </citation>
    <scope>NUCLEOTIDE SEQUENCE</scope>
    <source>
        <strain evidence="2">PB745_01</strain>
        <tissue evidence="2">Gill</tissue>
    </source>
</reference>
<gene>
    <name evidence="2" type="ORF">Pcinc_028780</name>
</gene>
<evidence type="ECO:0000313" key="3">
    <source>
        <dbReference type="Proteomes" id="UP001286313"/>
    </source>
</evidence>
<name>A0AAE1F1C1_PETCI</name>
<evidence type="ECO:0000256" key="1">
    <source>
        <dbReference type="SAM" id="MobiDB-lite"/>
    </source>
</evidence>
<feature type="compositionally biased region" description="Basic and acidic residues" evidence="1">
    <location>
        <begin position="50"/>
        <end position="61"/>
    </location>
</feature>
<accession>A0AAE1F1C1</accession>
<keyword evidence="3" id="KW-1185">Reference proteome</keyword>
<sequence>MGGAGGCMGGGGLEGAWEGLEGAWEGLDGAWEGQEGAWVAERSGGGGKTHLQETKTREGLKGGKQRRKTNPYKRGWRHNQGLNTTRSLVASKFLVTSESLKLKSIFPGLIKMRDD</sequence>
<feature type="region of interest" description="Disordered" evidence="1">
    <location>
        <begin position="40"/>
        <end position="79"/>
    </location>
</feature>
<feature type="compositionally biased region" description="Basic residues" evidence="1">
    <location>
        <begin position="63"/>
        <end position="77"/>
    </location>
</feature>
<dbReference type="AlphaFoldDB" id="A0AAE1F1C1"/>
<evidence type="ECO:0000313" key="2">
    <source>
        <dbReference type="EMBL" id="KAK3865620.1"/>
    </source>
</evidence>